<dbReference type="EMBL" id="SWKU01000008">
    <property type="protein sequence ID" value="KAF3004426.1"/>
    <property type="molecule type" value="Genomic_DNA"/>
</dbReference>
<dbReference type="CDD" id="cd10170">
    <property type="entry name" value="ASKHA_NBD_HSP70"/>
    <property type="match status" value="1"/>
</dbReference>
<comment type="caution">
    <text evidence="1">The sequence shown here is derived from an EMBL/GenBank/DDBJ whole genome shotgun (WGS) entry which is preliminary data.</text>
</comment>
<dbReference type="Gene3D" id="3.90.640.10">
    <property type="entry name" value="Actin, Chain A, domain 4"/>
    <property type="match status" value="1"/>
</dbReference>
<dbReference type="OrthoDB" id="2394218at2759"/>
<evidence type="ECO:0000313" key="1">
    <source>
        <dbReference type="EMBL" id="KAF3004426.1"/>
    </source>
</evidence>
<dbReference type="AlphaFoldDB" id="A0A9P4TI57"/>
<organism evidence="1 2">
    <name type="scientific">Curvularia kusanoi</name>
    <name type="common">Cochliobolus kusanoi</name>
    <dbReference type="NCBI Taxonomy" id="90978"/>
    <lineage>
        <taxon>Eukaryota</taxon>
        <taxon>Fungi</taxon>
        <taxon>Dikarya</taxon>
        <taxon>Ascomycota</taxon>
        <taxon>Pezizomycotina</taxon>
        <taxon>Dothideomycetes</taxon>
        <taxon>Pleosporomycetidae</taxon>
        <taxon>Pleosporales</taxon>
        <taxon>Pleosporineae</taxon>
        <taxon>Pleosporaceae</taxon>
        <taxon>Curvularia</taxon>
    </lineage>
</organism>
<protein>
    <submittedName>
        <fullName evidence="1">Uncharacterized protein</fullName>
    </submittedName>
</protein>
<accession>A0A9P4TI57</accession>
<keyword evidence="2" id="KW-1185">Reference proteome</keyword>
<dbReference type="InterPro" id="IPR043129">
    <property type="entry name" value="ATPase_NBD"/>
</dbReference>
<dbReference type="SUPFAM" id="SSF53067">
    <property type="entry name" value="Actin-like ATPase domain"/>
    <property type="match status" value="2"/>
</dbReference>
<dbReference type="Gene3D" id="3.30.420.40">
    <property type="match status" value="2"/>
</dbReference>
<name>A0A9P4TI57_CURKU</name>
<evidence type="ECO:0000313" key="2">
    <source>
        <dbReference type="Proteomes" id="UP000801428"/>
    </source>
</evidence>
<sequence length="632" mass="70267">MDRPDMVISIDFGMTCTGVAYCNTSTGSDAVRHIQRWPGRTQANENKVPTLLVYANGSSSPSSWGFLAETAQEVSGAGHESREWFKIMLDESLLEEMRRKSSDSTKVPRLDEVEKWFTDYFRFLYRTIEARLKGELASTWEDAKIEYIFSVPTTWRPLPTVERFRRIIAAAGFGANPNHKANIGLTEAEAAAVHTARSMPGMFKENEILFVCDVGGGTTDLSVFRVLNTIGGSLSLKQLDVVFGASIGAAQLDSLFESAVVERLQLADRSIPTGLHDLHSAAWEMRISKEYQNAKCDYGSEESMADTDTFAVRVPKLDPSYTNPQFDISGGDMYFRRDDLKGIFDGQISKLFDMMDKQLLRLQQNCPNEQVAHLVLSGGLGNSAYVQSCLRSSQYWVGVAAARLTELSRTEIDIMDGKTYVVDCVDWFIKKGEAVSSDYPIVREFSRKCPPATTAVPDPPRIFPTDVICSEADAEMLPYTMNSTCRSICKVESDFASVPLSLFKLKNRHWWNSGKKYHRINFNIKVTLGPADLSFELWHNGVKLSKDNTIKVEWQEAAPPDPHQNAIASDFPMSSLPAVTNRSSGMARKSVQHLGNINGYGYAPNGNANGWNSKMGVQANVMPTHQNGSAVW</sequence>
<dbReference type="Proteomes" id="UP000801428">
    <property type="component" value="Unassembled WGS sequence"/>
</dbReference>
<dbReference type="PANTHER" id="PTHR42749">
    <property type="entry name" value="CELL SHAPE-DETERMINING PROTEIN MREB"/>
    <property type="match status" value="1"/>
</dbReference>
<proteinExistence type="predicted"/>
<dbReference type="PANTHER" id="PTHR42749:SF1">
    <property type="entry name" value="CELL SHAPE-DETERMINING PROTEIN MREB"/>
    <property type="match status" value="1"/>
</dbReference>
<reference evidence="1" key="1">
    <citation type="submission" date="2019-04" db="EMBL/GenBank/DDBJ databases">
        <title>Sequencing of skin fungus with MAO and IRED activity.</title>
        <authorList>
            <person name="Marsaioli A.J."/>
            <person name="Bonatto J.M.C."/>
            <person name="Reis Junior O."/>
        </authorList>
    </citation>
    <scope>NUCLEOTIDE SEQUENCE</scope>
    <source>
        <strain evidence="1">30M1</strain>
    </source>
</reference>
<gene>
    <name evidence="1" type="ORF">E8E13_010387</name>
</gene>